<dbReference type="EMBL" id="JAEMUH010000021">
    <property type="protein sequence ID" value="MBJ7552511.1"/>
    <property type="molecule type" value="Genomic_DNA"/>
</dbReference>
<accession>A0ABS0ZFS8</accession>
<dbReference type="PANTHER" id="PTHR30035:SF3">
    <property type="entry name" value="INTERMEMBRANE PHOSPHOLIPID TRANSPORT SYSTEM LIPOPROTEIN MLAA"/>
    <property type="match status" value="1"/>
</dbReference>
<dbReference type="InterPro" id="IPR007428">
    <property type="entry name" value="MlaA"/>
</dbReference>
<name>A0ABS0ZFS8_9GAMM</name>
<evidence type="ECO:0000256" key="4">
    <source>
        <dbReference type="SAM" id="SignalP"/>
    </source>
</evidence>
<evidence type="ECO:0000256" key="1">
    <source>
        <dbReference type="ARBA" id="ARBA00010634"/>
    </source>
</evidence>
<dbReference type="PRINTS" id="PR01805">
    <property type="entry name" value="VACJLIPOPROT"/>
</dbReference>
<reference evidence="5 6" key="1">
    <citation type="submission" date="2020-12" db="EMBL/GenBank/DDBJ databases">
        <title>Comparative genome analysis of fungal antagonists Marinomonas ostreistagni 398 and M. spartinae 468.</title>
        <authorList>
            <person name="Fields J.L."/>
            <person name="Mavrodi O.V."/>
            <person name="Biber P.D."/>
            <person name="Indest K.J."/>
            <person name="Mavrodi D.V."/>
        </authorList>
    </citation>
    <scope>NUCLEOTIDE SEQUENCE [LARGE SCALE GENOMIC DNA]</scope>
    <source>
        <strain evidence="5 6">USM7</strain>
    </source>
</reference>
<dbReference type="Proteomes" id="UP000598488">
    <property type="component" value="Unassembled WGS sequence"/>
</dbReference>
<evidence type="ECO:0000256" key="3">
    <source>
        <dbReference type="SAM" id="MobiDB-lite"/>
    </source>
</evidence>
<sequence length="260" mass="29479">MKRIIASISLLIATLCVSAETAEDPWEGFNRSMFAFNETVDEYGLKPLAKGYDAVTPNFMQKGVSNFFSNLGEVPNLFNNLLQGKLDETASSTFRFIINSTFGIFGLFDVASEMGLKHYKEDFGQTLGHWGISSGPYLVIPFLGPSTVRDASGMVVDYSIYDAMDFYDFNDDQKWISRGLNVVQVRARYLTAERMVFGDRYSFLRDVYLQTRVGEIEGGMSEQEYNDSSIQEPNSWSEDSQDSWESSDSWDDTDSWGEEY</sequence>
<keyword evidence="6" id="KW-1185">Reference proteome</keyword>
<evidence type="ECO:0000313" key="5">
    <source>
        <dbReference type="EMBL" id="MBJ7552511.1"/>
    </source>
</evidence>
<proteinExistence type="inferred from homology"/>
<feature type="signal peptide" evidence="4">
    <location>
        <begin position="1"/>
        <end position="21"/>
    </location>
</feature>
<keyword evidence="5" id="KW-0449">Lipoprotein</keyword>
<evidence type="ECO:0000313" key="6">
    <source>
        <dbReference type="Proteomes" id="UP000598488"/>
    </source>
</evidence>
<keyword evidence="2 4" id="KW-0732">Signal</keyword>
<feature type="compositionally biased region" description="Low complexity" evidence="3">
    <location>
        <begin position="235"/>
        <end position="247"/>
    </location>
</feature>
<dbReference type="PANTHER" id="PTHR30035">
    <property type="entry name" value="LIPOPROTEIN VACJ-RELATED"/>
    <property type="match status" value="1"/>
</dbReference>
<comment type="caution">
    <text evidence="5">The sequence shown here is derived from an EMBL/GenBank/DDBJ whole genome shotgun (WGS) entry which is preliminary data.</text>
</comment>
<dbReference type="RefSeq" id="WP_199464052.1">
    <property type="nucleotide sequence ID" value="NZ_JAEMUH010000021.1"/>
</dbReference>
<gene>
    <name evidence="5" type="ORF">JHD44_17655</name>
</gene>
<feature type="compositionally biased region" description="Acidic residues" evidence="3">
    <location>
        <begin position="248"/>
        <end position="260"/>
    </location>
</feature>
<comment type="similarity">
    <text evidence="1">Belongs to the MlaA family.</text>
</comment>
<feature type="chain" id="PRO_5045600744" evidence="4">
    <location>
        <begin position="22"/>
        <end position="260"/>
    </location>
</feature>
<feature type="region of interest" description="Disordered" evidence="3">
    <location>
        <begin position="220"/>
        <end position="260"/>
    </location>
</feature>
<evidence type="ECO:0000256" key="2">
    <source>
        <dbReference type="ARBA" id="ARBA00022729"/>
    </source>
</evidence>
<organism evidence="5 6">
    <name type="scientific">Marinomonas ostreistagni</name>
    <dbReference type="NCBI Taxonomy" id="359209"/>
    <lineage>
        <taxon>Bacteria</taxon>
        <taxon>Pseudomonadati</taxon>
        <taxon>Pseudomonadota</taxon>
        <taxon>Gammaproteobacteria</taxon>
        <taxon>Oceanospirillales</taxon>
        <taxon>Oceanospirillaceae</taxon>
        <taxon>Marinomonas</taxon>
    </lineage>
</organism>
<protein>
    <submittedName>
        <fullName evidence="5">VacJ family lipoprotein</fullName>
    </submittedName>
</protein>
<dbReference type="Pfam" id="PF04333">
    <property type="entry name" value="MlaA"/>
    <property type="match status" value="1"/>
</dbReference>